<dbReference type="Proteomes" id="UP000807025">
    <property type="component" value="Unassembled WGS sequence"/>
</dbReference>
<dbReference type="EMBL" id="MU154542">
    <property type="protein sequence ID" value="KAF9497642.1"/>
    <property type="molecule type" value="Genomic_DNA"/>
</dbReference>
<protein>
    <submittedName>
        <fullName evidence="1">Uncharacterized protein</fullName>
    </submittedName>
</protein>
<proteinExistence type="predicted"/>
<organism evidence="1 2">
    <name type="scientific">Pleurotus eryngii</name>
    <name type="common">Boletus of the steppes</name>
    <dbReference type="NCBI Taxonomy" id="5323"/>
    <lineage>
        <taxon>Eukaryota</taxon>
        <taxon>Fungi</taxon>
        <taxon>Dikarya</taxon>
        <taxon>Basidiomycota</taxon>
        <taxon>Agaricomycotina</taxon>
        <taxon>Agaricomycetes</taxon>
        <taxon>Agaricomycetidae</taxon>
        <taxon>Agaricales</taxon>
        <taxon>Pleurotineae</taxon>
        <taxon>Pleurotaceae</taxon>
        <taxon>Pleurotus</taxon>
    </lineage>
</organism>
<dbReference type="AlphaFoldDB" id="A0A9P6A237"/>
<sequence length="61" mass="7047">METSSTLCYIRSKIDPTMYWHYKANTSRVVISNFQRAMFSVVARNVPERTVMRGFIGVATK</sequence>
<evidence type="ECO:0000313" key="2">
    <source>
        <dbReference type="Proteomes" id="UP000807025"/>
    </source>
</evidence>
<comment type="caution">
    <text evidence="1">The sequence shown here is derived from an EMBL/GenBank/DDBJ whole genome shotgun (WGS) entry which is preliminary data.</text>
</comment>
<keyword evidence="2" id="KW-1185">Reference proteome</keyword>
<evidence type="ECO:0000313" key="1">
    <source>
        <dbReference type="EMBL" id="KAF9497642.1"/>
    </source>
</evidence>
<name>A0A9P6A237_PLEER</name>
<reference evidence="1" key="1">
    <citation type="submission" date="2020-11" db="EMBL/GenBank/DDBJ databases">
        <authorList>
            <consortium name="DOE Joint Genome Institute"/>
            <person name="Ahrendt S."/>
            <person name="Riley R."/>
            <person name="Andreopoulos W."/>
            <person name="Labutti K."/>
            <person name="Pangilinan J."/>
            <person name="Ruiz-Duenas F.J."/>
            <person name="Barrasa J.M."/>
            <person name="Sanchez-Garcia M."/>
            <person name="Camarero S."/>
            <person name="Miyauchi S."/>
            <person name="Serrano A."/>
            <person name="Linde D."/>
            <person name="Babiker R."/>
            <person name="Drula E."/>
            <person name="Ayuso-Fernandez I."/>
            <person name="Pacheco R."/>
            <person name="Padilla G."/>
            <person name="Ferreira P."/>
            <person name="Barriuso J."/>
            <person name="Kellner H."/>
            <person name="Castanera R."/>
            <person name="Alfaro M."/>
            <person name="Ramirez L."/>
            <person name="Pisabarro A.G."/>
            <person name="Kuo A."/>
            <person name="Tritt A."/>
            <person name="Lipzen A."/>
            <person name="He G."/>
            <person name="Yan M."/>
            <person name="Ng V."/>
            <person name="Cullen D."/>
            <person name="Martin F."/>
            <person name="Rosso M.-N."/>
            <person name="Henrissat B."/>
            <person name="Hibbett D."/>
            <person name="Martinez A.T."/>
            <person name="Grigoriev I.V."/>
        </authorList>
    </citation>
    <scope>NUCLEOTIDE SEQUENCE</scope>
    <source>
        <strain evidence="1">ATCC 90797</strain>
    </source>
</reference>
<accession>A0A9P6A237</accession>
<dbReference type="OrthoDB" id="5364171at2759"/>
<gene>
    <name evidence="1" type="ORF">BDN71DRAFT_1444443</name>
</gene>